<evidence type="ECO:0000313" key="5">
    <source>
        <dbReference type="Proteomes" id="UP000485058"/>
    </source>
</evidence>
<reference evidence="4 5" key="1">
    <citation type="submission" date="2020-02" db="EMBL/GenBank/DDBJ databases">
        <title>Draft genome sequence of Haematococcus lacustris strain NIES-144.</title>
        <authorList>
            <person name="Morimoto D."/>
            <person name="Nakagawa S."/>
            <person name="Yoshida T."/>
            <person name="Sawayama S."/>
        </authorList>
    </citation>
    <scope>NUCLEOTIDE SEQUENCE [LARGE SCALE GENOMIC DNA]</scope>
    <source>
        <strain evidence="4 5">NIES-144</strain>
    </source>
</reference>
<dbReference type="GO" id="GO:0005829">
    <property type="term" value="C:cytosol"/>
    <property type="evidence" value="ECO:0007669"/>
    <property type="project" value="TreeGrafter"/>
</dbReference>
<keyword evidence="3" id="KW-0413">Isomerase</keyword>
<dbReference type="Pfam" id="PF24947">
    <property type="entry name" value="PGM1_C_vert_fung"/>
    <property type="match status" value="1"/>
</dbReference>
<dbReference type="Gene3D" id="3.40.120.10">
    <property type="entry name" value="Alpha-D-Glucose-1,6-Bisphosphate, subunit A, domain 3"/>
    <property type="match status" value="1"/>
</dbReference>
<dbReference type="PANTHER" id="PTHR22573">
    <property type="entry name" value="PHOSPHOHEXOMUTASE FAMILY MEMBER"/>
    <property type="match status" value="1"/>
</dbReference>
<dbReference type="Gene3D" id="3.30.310.50">
    <property type="entry name" value="Alpha-D-phosphohexomutase, C-terminal domain"/>
    <property type="match status" value="1"/>
</dbReference>
<dbReference type="PANTHER" id="PTHR22573:SF2">
    <property type="entry name" value="PHOSPHOGLUCOMUTASE"/>
    <property type="match status" value="1"/>
</dbReference>
<dbReference type="GO" id="GO:0005975">
    <property type="term" value="P:carbohydrate metabolic process"/>
    <property type="evidence" value="ECO:0007669"/>
    <property type="project" value="InterPro"/>
</dbReference>
<dbReference type="InterPro" id="IPR036900">
    <property type="entry name" value="A-D-PHexomutase_C_sf"/>
</dbReference>
<feature type="non-terminal residue" evidence="4">
    <location>
        <position position="1"/>
    </location>
</feature>
<keyword evidence="5" id="KW-1185">Reference proteome</keyword>
<evidence type="ECO:0000256" key="2">
    <source>
        <dbReference type="ARBA" id="ARBA00022842"/>
    </source>
</evidence>
<dbReference type="InterPro" id="IPR045244">
    <property type="entry name" value="PGM"/>
</dbReference>
<keyword evidence="1" id="KW-0479">Metal-binding</keyword>
<organism evidence="4 5">
    <name type="scientific">Haematococcus lacustris</name>
    <name type="common">Green alga</name>
    <name type="synonym">Haematococcus pluvialis</name>
    <dbReference type="NCBI Taxonomy" id="44745"/>
    <lineage>
        <taxon>Eukaryota</taxon>
        <taxon>Viridiplantae</taxon>
        <taxon>Chlorophyta</taxon>
        <taxon>core chlorophytes</taxon>
        <taxon>Chlorophyceae</taxon>
        <taxon>CS clade</taxon>
        <taxon>Chlamydomonadales</taxon>
        <taxon>Haematococcaceae</taxon>
        <taxon>Haematococcus</taxon>
    </lineage>
</organism>
<dbReference type="GO" id="GO:0046872">
    <property type="term" value="F:metal ion binding"/>
    <property type="evidence" value="ECO:0007669"/>
    <property type="project" value="UniProtKB-KW"/>
</dbReference>
<proteinExistence type="predicted"/>
<dbReference type="Proteomes" id="UP000485058">
    <property type="component" value="Unassembled WGS sequence"/>
</dbReference>
<evidence type="ECO:0000256" key="1">
    <source>
        <dbReference type="ARBA" id="ARBA00022723"/>
    </source>
</evidence>
<dbReference type="SUPFAM" id="SSF55957">
    <property type="entry name" value="Phosphoglucomutase, C-terminal domain"/>
    <property type="match status" value="1"/>
</dbReference>
<sequence length="96" mass="10640">KDGIFAVLSWLSILAAKNKDTAPGSKLVGVREVALEHWRTYGRNFFSRYDYEEVSSEDAAKVMDTVRAVVAASPKIALELSQLKQLTGREQPTVIT</sequence>
<evidence type="ECO:0008006" key="6">
    <source>
        <dbReference type="Google" id="ProtNLM"/>
    </source>
</evidence>
<protein>
    <recommendedName>
        <fullName evidence="6">Alpha-D-glucose phosphate-specific phosphoglucomutase</fullName>
    </recommendedName>
</protein>
<accession>A0A699YVR7</accession>
<comment type="caution">
    <text evidence="4">The sequence shown here is derived from an EMBL/GenBank/DDBJ whole genome shotgun (WGS) entry which is preliminary data.</text>
</comment>
<dbReference type="GO" id="GO:0004614">
    <property type="term" value="F:phosphoglucomutase activity"/>
    <property type="evidence" value="ECO:0007669"/>
    <property type="project" value="InterPro"/>
</dbReference>
<dbReference type="EMBL" id="BLLF01000377">
    <property type="protein sequence ID" value="GFH11136.1"/>
    <property type="molecule type" value="Genomic_DNA"/>
</dbReference>
<name>A0A699YVR7_HAELA</name>
<dbReference type="AlphaFoldDB" id="A0A699YVR7"/>
<keyword evidence="2" id="KW-0460">Magnesium</keyword>
<gene>
    <name evidence="4" type="ORF">HaLaN_06582</name>
</gene>
<evidence type="ECO:0000313" key="4">
    <source>
        <dbReference type="EMBL" id="GFH11136.1"/>
    </source>
</evidence>
<evidence type="ECO:0000256" key="3">
    <source>
        <dbReference type="ARBA" id="ARBA00023235"/>
    </source>
</evidence>